<gene>
    <name evidence="1" type="ORF">L486_06095</name>
</gene>
<dbReference type="AlphaFoldDB" id="A0A1B9ILB5"/>
<reference evidence="2" key="2">
    <citation type="submission" date="2013-12" db="EMBL/GenBank/DDBJ databases">
        <title>Evolution of pathogenesis and genome organization in the Tremellales.</title>
        <authorList>
            <person name="Cuomo C."/>
            <person name="Litvintseva A."/>
            <person name="Heitman J."/>
            <person name="Chen Y."/>
            <person name="Sun S."/>
            <person name="Springer D."/>
            <person name="Dromer F."/>
            <person name="Young S."/>
            <person name="Zeng Q."/>
            <person name="Chapman S."/>
            <person name="Gujja S."/>
            <person name="Saif S."/>
            <person name="Birren B."/>
        </authorList>
    </citation>
    <scope>NUCLEOTIDE SEQUENCE [LARGE SCALE GENOMIC DNA]</scope>
    <source>
        <strain evidence="2">CBS 10435</strain>
    </source>
</reference>
<dbReference type="OrthoDB" id="5424209at2759"/>
<dbReference type="EMBL" id="KV700091">
    <property type="protein sequence ID" value="OCF56154.1"/>
    <property type="molecule type" value="Genomic_DNA"/>
</dbReference>
<evidence type="ECO:0008006" key="3">
    <source>
        <dbReference type="Google" id="ProtNLM"/>
    </source>
</evidence>
<organism evidence="1 2">
    <name type="scientific">Kwoniella mangroviensis CBS 10435</name>
    <dbReference type="NCBI Taxonomy" id="1331196"/>
    <lineage>
        <taxon>Eukaryota</taxon>
        <taxon>Fungi</taxon>
        <taxon>Dikarya</taxon>
        <taxon>Basidiomycota</taxon>
        <taxon>Agaricomycotina</taxon>
        <taxon>Tremellomycetes</taxon>
        <taxon>Tremellales</taxon>
        <taxon>Cryptococcaceae</taxon>
        <taxon>Kwoniella</taxon>
    </lineage>
</organism>
<keyword evidence="2" id="KW-1185">Reference proteome</keyword>
<reference evidence="1 2" key="1">
    <citation type="submission" date="2013-07" db="EMBL/GenBank/DDBJ databases">
        <title>The Genome Sequence of Kwoniella mangroviensis CBS10435.</title>
        <authorList>
            <consortium name="The Broad Institute Genome Sequencing Platform"/>
            <person name="Cuomo C."/>
            <person name="Litvintseva A."/>
            <person name="Chen Y."/>
            <person name="Heitman J."/>
            <person name="Sun S."/>
            <person name="Springer D."/>
            <person name="Dromer F."/>
            <person name="Young S.K."/>
            <person name="Zeng Q."/>
            <person name="Gargeya S."/>
            <person name="Fitzgerald M."/>
            <person name="Abouelleil A."/>
            <person name="Alvarado L."/>
            <person name="Berlin A.M."/>
            <person name="Chapman S.B."/>
            <person name="Dewar J."/>
            <person name="Goldberg J."/>
            <person name="Griggs A."/>
            <person name="Gujja S."/>
            <person name="Hansen M."/>
            <person name="Howarth C."/>
            <person name="Imamovic A."/>
            <person name="Larimer J."/>
            <person name="McCowan C."/>
            <person name="Murphy C."/>
            <person name="Pearson M."/>
            <person name="Priest M."/>
            <person name="Roberts A."/>
            <person name="Saif S."/>
            <person name="Shea T."/>
            <person name="Sykes S."/>
            <person name="Wortman J."/>
            <person name="Nusbaum C."/>
            <person name="Birren B."/>
        </authorList>
    </citation>
    <scope>NUCLEOTIDE SEQUENCE [LARGE SCALE GENOMIC DNA]</scope>
    <source>
        <strain evidence="1 2">CBS 10435</strain>
    </source>
</reference>
<evidence type="ECO:0000313" key="2">
    <source>
        <dbReference type="Proteomes" id="UP000092583"/>
    </source>
</evidence>
<sequence length="120" mass="13234">MRGAKNGIRLGQSMSVFSMVRYPYSSKKWIQQWAITTMNEWEFTFRKSSSFADQGDSGAGVVSRDGKFGGIVVGATGRGTGDESRAIIDIVYVMPMFHITERMTESGLGDFPAVIGFYVN</sequence>
<protein>
    <recommendedName>
        <fullName evidence="3">Peptidase S1 domain-containing protein</fullName>
    </recommendedName>
</protein>
<evidence type="ECO:0000313" key="1">
    <source>
        <dbReference type="EMBL" id="OCF56154.1"/>
    </source>
</evidence>
<proteinExistence type="predicted"/>
<dbReference type="SUPFAM" id="SSF50494">
    <property type="entry name" value="Trypsin-like serine proteases"/>
    <property type="match status" value="1"/>
</dbReference>
<name>A0A1B9ILB5_9TREE</name>
<dbReference type="Proteomes" id="UP000092583">
    <property type="component" value="Unassembled WGS sequence"/>
</dbReference>
<accession>A0A1B9ILB5</accession>
<dbReference type="InterPro" id="IPR009003">
    <property type="entry name" value="Peptidase_S1_PA"/>
</dbReference>
<dbReference type="STRING" id="1331196.A0A1B9ILB5"/>